<evidence type="ECO:0000313" key="2">
    <source>
        <dbReference type="Proteomes" id="UP000324574"/>
    </source>
</evidence>
<evidence type="ECO:0000313" key="1">
    <source>
        <dbReference type="EMBL" id="TXJ45855.1"/>
    </source>
</evidence>
<reference evidence="1 2" key="1">
    <citation type="journal article" date="1992" name="Lakartidningen">
        <title>[Penicillin V and not amoxicillin is the first choice preparation in acute otitis].</title>
        <authorList>
            <person name="Kamme C."/>
            <person name="Lundgren K."/>
            <person name="Prellner K."/>
        </authorList>
    </citation>
    <scope>NUCLEOTIDE SEQUENCE [LARGE SCALE GENOMIC DNA]</scope>
    <source>
        <strain evidence="1 2">PC3714II</strain>
    </source>
</reference>
<dbReference type="RefSeq" id="WP_147526446.1">
    <property type="nucleotide sequence ID" value="NZ_SAYG01000006.1"/>
</dbReference>
<sequence>MSKQLIINQINRNKEAIARKKEEIAKIKGGALRMNRRLNSSEKNSIETIERLILNLRTQNAGLKTKLGRL</sequence>
<protein>
    <submittedName>
        <fullName evidence="1">Uncharacterized protein</fullName>
    </submittedName>
</protein>
<comment type="caution">
    <text evidence="1">The sequence shown here is derived from an EMBL/GenBank/DDBJ whole genome shotgun (WGS) entry which is preliminary data.</text>
</comment>
<proteinExistence type="predicted"/>
<name>A0A5C8F6F0_9SPIR</name>
<dbReference type="AlphaFoldDB" id="A0A5C8F6F0"/>
<accession>A0A5C8F6F0</accession>
<gene>
    <name evidence="1" type="ORF">EPJ70_05615</name>
</gene>
<organism evidence="1 2">
    <name type="scientific">Brachyspira aalborgi</name>
    <dbReference type="NCBI Taxonomy" id="29522"/>
    <lineage>
        <taxon>Bacteria</taxon>
        <taxon>Pseudomonadati</taxon>
        <taxon>Spirochaetota</taxon>
        <taxon>Spirochaetia</taxon>
        <taxon>Brachyspirales</taxon>
        <taxon>Brachyspiraceae</taxon>
        <taxon>Brachyspira</taxon>
    </lineage>
</organism>
<dbReference type="EMBL" id="SAYG01000006">
    <property type="protein sequence ID" value="TXJ45855.1"/>
    <property type="molecule type" value="Genomic_DNA"/>
</dbReference>
<dbReference type="Proteomes" id="UP000324574">
    <property type="component" value="Unassembled WGS sequence"/>
</dbReference>